<dbReference type="InterPro" id="IPR024535">
    <property type="entry name" value="RHGA/B-epi-like_pectate_lyase"/>
</dbReference>
<protein>
    <recommendedName>
        <fullName evidence="5">Pectate lyase superfamily protein domain-containing protein</fullName>
    </recommendedName>
</protein>
<accession>A0A916NSS7</accession>
<dbReference type="InterPro" id="IPR039448">
    <property type="entry name" value="Beta_helix"/>
</dbReference>
<organism evidence="3 4">
    <name type="scientific">Paenibacillus solanacearum</name>
    <dbReference type="NCBI Taxonomy" id="2048548"/>
    <lineage>
        <taxon>Bacteria</taxon>
        <taxon>Bacillati</taxon>
        <taxon>Bacillota</taxon>
        <taxon>Bacilli</taxon>
        <taxon>Bacillales</taxon>
        <taxon>Paenibacillaceae</taxon>
        <taxon>Paenibacillus</taxon>
    </lineage>
</organism>
<evidence type="ECO:0000313" key="3">
    <source>
        <dbReference type="EMBL" id="CAG7651090.1"/>
    </source>
</evidence>
<sequence length="598" mass="62022">MDHRKPEEQSGISRRTMLTALGAAGATLVAGGLLGALPGATAESVTQSVYGGGGTGAGLALYNVKDFGAAGDGTADDTAAIQAALDYAYAQGGGTVYVPAGVYPITATLSIFARTKLELAAHASIRRNGSNVKPMLTNGRKGQNTGTGYTGHGDIEIAGGTWDGNSANFPTQFPHMSFAHATNLVIRDTKIINNVNDHHIEVNSTNGCRILNVWFEGYLRTSREAEAIQIDLSTQSAFPHFGPWDNTPCKNILVDGCTFINCCRGVGSHSVLEGYNHSNIRITDCHFENMSDNAVFAWNYDNLVVSGNTFENCVSGIDISSRAGEVHNVVVSGNILRNITPKSDWGGIRVYTPVSVANAGGRIANIAITGNVVENVSGVVGIHANQISRITISDNTVRNIGGSAAGRGIYIGSCTGGATVSGNHVTQCTERGIAVVQSQGSVNMVGNVIAATQSHGIHSDTCQYVVCANNAVTDVGKDGVGNGIYFAGSHRSHIADNVIAGSAENGINVKNCNDCNINDNTLTGAPLKISDGNQRHYVSGNLVRRGEKPMTAGVIVASGSTSIALLANDLRESGTSAAIQDSGSGTIQSGNLTDAGIV</sequence>
<dbReference type="RefSeq" id="WP_218095898.1">
    <property type="nucleotide sequence ID" value="NZ_CAJVAS010000057.1"/>
</dbReference>
<keyword evidence="4" id="KW-1185">Reference proteome</keyword>
<dbReference type="Proteomes" id="UP000693672">
    <property type="component" value="Unassembled WGS sequence"/>
</dbReference>
<dbReference type="PANTHER" id="PTHR31339">
    <property type="entry name" value="PECTIN LYASE-RELATED"/>
    <property type="match status" value="1"/>
</dbReference>
<evidence type="ECO:0000259" key="2">
    <source>
        <dbReference type="Pfam" id="PF13229"/>
    </source>
</evidence>
<dbReference type="InterPro" id="IPR006626">
    <property type="entry name" value="PbH1"/>
</dbReference>
<dbReference type="InterPro" id="IPR051801">
    <property type="entry name" value="GH28_Enzymes"/>
</dbReference>
<dbReference type="InterPro" id="IPR006311">
    <property type="entry name" value="TAT_signal"/>
</dbReference>
<feature type="domain" description="Right handed beta helix" evidence="2">
    <location>
        <begin position="366"/>
        <end position="521"/>
    </location>
</feature>
<dbReference type="SMART" id="SM00710">
    <property type="entry name" value="PbH1"/>
    <property type="match status" value="12"/>
</dbReference>
<dbReference type="Pfam" id="PF13229">
    <property type="entry name" value="Beta_helix"/>
    <property type="match status" value="1"/>
</dbReference>
<comment type="caution">
    <text evidence="3">The sequence shown here is derived from an EMBL/GenBank/DDBJ whole genome shotgun (WGS) entry which is preliminary data.</text>
</comment>
<dbReference type="InterPro" id="IPR022441">
    <property type="entry name" value="Para_beta_helix_rpt-2"/>
</dbReference>
<dbReference type="PROSITE" id="PS51318">
    <property type="entry name" value="TAT"/>
    <property type="match status" value="1"/>
</dbReference>
<reference evidence="3" key="1">
    <citation type="submission" date="2021-06" db="EMBL/GenBank/DDBJ databases">
        <authorList>
            <person name="Criscuolo A."/>
        </authorList>
    </citation>
    <scope>NUCLEOTIDE SEQUENCE</scope>
    <source>
        <strain evidence="3">CIP111600</strain>
    </source>
</reference>
<dbReference type="AlphaFoldDB" id="A0A916NSS7"/>
<evidence type="ECO:0008006" key="5">
    <source>
        <dbReference type="Google" id="ProtNLM"/>
    </source>
</evidence>
<name>A0A916NSS7_9BACL</name>
<dbReference type="PANTHER" id="PTHR31339:SF9">
    <property type="entry name" value="PLASMIN AND FIBRONECTIN-BINDING PROTEIN A"/>
    <property type="match status" value="1"/>
</dbReference>
<evidence type="ECO:0000259" key="1">
    <source>
        <dbReference type="Pfam" id="PF12708"/>
    </source>
</evidence>
<gene>
    <name evidence="3" type="ORF">PAESOLCIP111_06244</name>
</gene>
<dbReference type="EMBL" id="CAJVAS010000057">
    <property type="protein sequence ID" value="CAG7651090.1"/>
    <property type="molecule type" value="Genomic_DNA"/>
</dbReference>
<feature type="domain" description="Rhamnogalacturonase A/B/Epimerase-like pectate lyase" evidence="1">
    <location>
        <begin position="63"/>
        <end position="318"/>
    </location>
</feature>
<evidence type="ECO:0000313" key="4">
    <source>
        <dbReference type="Proteomes" id="UP000693672"/>
    </source>
</evidence>
<proteinExistence type="predicted"/>
<dbReference type="Pfam" id="PF12708">
    <property type="entry name" value="Pect-lyase_RHGA_epim"/>
    <property type="match status" value="1"/>
</dbReference>
<dbReference type="NCBIfam" id="TIGR03804">
    <property type="entry name" value="para_beta_helix"/>
    <property type="match status" value="1"/>
</dbReference>